<comment type="similarity">
    <text evidence="3">Belongs to the CarB family.</text>
</comment>
<dbReference type="FunFam" id="3.40.50.20:FF:000001">
    <property type="entry name" value="Carbamoyl-phosphate synthase large chain"/>
    <property type="match status" value="1"/>
</dbReference>
<feature type="non-terminal residue" evidence="15">
    <location>
        <position position="238"/>
    </location>
</feature>
<evidence type="ECO:0000256" key="12">
    <source>
        <dbReference type="ARBA" id="ARBA00023211"/>
    </source>
</evidence>
<evidence type="ECO:0000256" key="6">
    <source>
        <dbReference type="ARBA" id="ARBA00022605"/>
    </source>
</evidence>
<keyword evidence="7" id="KW-0479">Metal-binding</keyword>
<dbReference type="GO" id="GO:0004088">
    <property type="term" value="F:carbamoyl-phosphate synthase (glutamine-hydrolyzing) activity"/>
    <property type="evidence" value="ECO:0007669"/>
    <property type="project" value="TreeGrafter"/>
</dbReference>
<keyword evidence="5" id="KW-0436">Ligase</keyword>
<reference evidence="15" key="1">
    <citation type="submission" date="2018-05" db="EMBL/GenBank/DDBJ databases">
        <authorList>
            <person name="Lanie J.A."/>
            <person name="Ng W.-L."/>
            <person name="Kazmierczak K.M."/>
            <person name="Andrzejewski T.M."/>
            <person name="Davidsen T.M."/>
            <person name="Wayne K.J."/>
            <person name="Tettelin H."/>
            <person name="Glass J.I."/>
            <person name="Rusch D."/>
            <person name="Podicherti R."/>
            <person name="Tsui H.-C.T."/>
            <person name="Winkler M.E."/>
        </authorList>
    </citation>
    <scope>NUCLEOTIDE SEQUENCE</scope>
</reference>
<organism evidence="15">
    <name type="scientific">marine metagenome</name>
    <dbReference type="NCBI Taxonomy" id="408172"/>
    <lineage>
        <taxon>unclassified sequences</taxon>
        <taxon>metagenomes</taxon>
        <taxon>ecological metagenomes</taxon>
    </lineage>
</organism>
<comment type="catalytic activity">
    <reaction evidence="13">
        <text>hydrogencarbonate + NH4(+) + 2 ATP = carbamoyl phosphate + 2 ADP + phosphate + 2 H(+)</text>
        <dbReference type="Rhea" id="RHEA:18029"/>
        <dbReference type="ChEBI" id="CHEBI:15378"/>
        <dbReference type="ChEBI" id="CHEBI:17544"/>
        <dbReference type="ChEBI" id="CHEBI:28938"/>
        <dbReference type="ChEBI" id="CHEBI:30616"/>
        <dbReference type="ChEBI" id="CHEBI:43474"/>
        <dbReference type="ChEBI" id="CHEBI:58228"/>
        <dbReference type="ChEBI" id="CHEBI:456216"/>
        <dbReference type="EC" id="6.3.4.16"/>
    </reaction>
</comment>
<dbReference type="InterPro" id="IPR036897">
    <property type="entry name" value="CarbamoylP_synth_lsu_oligo_sf"/>
</dbReference>
<keyword evidence="6" id="KW-0028">Amino-acid biosynthesis</keyword>
<keyword evidence="9" id="KW-0067">ATP-binding</keyword>
<dbReference type="GO" id="GO:0005524">
    <property type="term" value="F:ATP binding"/>
    <property type="evidence" value="ECO:0007669"/>
    <property type="project" value="UniProtKB-KW"/>
</dbReference>
<dbReference type="GO" id="GO:0006221">
    <property type="term" value="P:pyrimidine nucleotide biosynthetic process"/>
    <property type="evidence" value="ECO:0007669"/>
    <property type="project" value="UniProtKB-KW"/>
</dbReference>
<comment type="pathway">
    <text evidence="2">Amino-acid biosynthesis; L-arginine biosynthesis.</text>
</comment>
<protein>
    <recommendedName>
        <fullName evidence="14">Carbamoyl-phosphate synthetase large subunit oligomerisation domain-containing protein</fullName>
    </recommendedName>
</protein>
<dbReference type="PANTHER" id="PTHR11405:SF53">
    <property type="entry name" value="CARBAMOYL-PHOSPHATE SYNTHASE [AMMONIA], MITOCHONDRIAL"/>
    <property type="match status" value="1"/>
</dbReference>
<keyword evidence="4" id="KW-0055">Arginine biosynthesis</keyword>
<dbReference type="Gene3D" id="1.10.1030.10">
    <property type="entry name" value="Carbamoyl-phosphate synthetase, large subunit oligomerisation domain"/>
    <property type="match status" value="1"/>
</dbReference>
<evidence type="ECO:0000256" key="10">
    <source>
        <dbReference type="ARBA" id="ARBA00022842"/>
    </source>
</evidence>
<name>A0A383D1X2_9ZZZZ</name>
<dbReference type="GO" id="GO:0046872">
    <property type="term" value="F:metal ion binding"/>
    <property type="evidence" value="ECO:0007669"/>
    <property type="project" value="UniProtKB-KW"/>
</dbReference>
<keyword evidence="10" id="KW-0460">Magnesium</keyword>
<dbReference type="PANTHER" id="PTHR11405">
    <property type="entry name" value="CARBAMOYLTRANSFERASE FAMILY MEMBER"/>
    <property type="match status" value="1"/>
</dbReference>
<dbReference type="AlphaFoldDB" id="A0A383D1X2"/>
<dbReference type="SUPFAM" id="SSF52440">
    <property type="entry name" value="PreATP-grasp domain"/>
    <property type="match status" value="1"/>
</dbReference>
<dbReference type="InterPro" id="IPR058047">
    <property type="entry name" value="CPSase_preATP-grasp"/>
</dbReference>
<feature type="non-terminal residue" evidence="15">
    <location>
        <position position="1"/>
    </location>
</feature>
<dbReference type="Pfam" id="PF02787">
    <property type="entry name" value="CPSase_L_D3"/>
    <property type="match status" value="1"/>
</dbReference>
<accession>A0A383D1X2</accession>
<evidence type="ECO:0000256" key="2">
    <source>
        <dbReference type="ARBA" id="ARBA00004730"/>
    </source>
</evidence>
<keyword evidence="12" id="KW-0464">Manganese</keyword>
<evidence type="ECO:0000256" key="5">
    <source>
        <dbReference type="ARBA" id="ARBA00022598"/>
    </source>
</evidence>
<evidence type="ECO:0000256" key="4">
    <source>
        <dbReference type="ARBA" id="ARBA00022571"/>
    </source>
</evidence>
<dbReference type="GO" id="GO:0004087">
    <property type="term" value="F:carbamoyl-phosphate synthase (ammonia) activity"/>
    <property type="evidence" value="ECO:0007669"/>
    <property type="project" value="UniProtKB-EC"/>
</dbReference>
<evidence type="ECO:0000256" key="13">
    <source>
        <dbReference type="ARBA" id="ARBA00047359"/>
    </source>
</evidence>
<keyword evidence="8" id="KW-0547">Nucleotide-binding</keyword>
<evidence type="ECO:0000256" key="11">
    <source>
        <dbReference type="ARBA" id="ARBA00022975"/>
    </source>
</evidence>
<feature type="domain" description="Carbamoyl-phosphate synthetase large subunit oligomerisation" evidence="14">
    <location>
        <begin position="20"/>
        <end position="143"/>
    </location>
</feature>
<dbReference type="Pfam" id="PF25596">
    <property type="entry name" value="CPSase_L_D1"/>
    <property type="match status" value="1"/>
</dbReference>
<keyword evidence="11" id="KW-0665">Pyrimidine biosynthesis</keyword>
<comment type="cofactor">
    <cofactor evidence="1">
        <name>Mn(2+)</name>
        <dbReference type="ChEBI" id="CHEBI:29035"/>
    </cofactor>
</comment>
<dbReference type="SUPFAM" id="SSF48108">
    <property type="entry name" value="Carbamoyl phosphate synthetase, large subunit connection domain"/>
    <property type="match status" value="1"/>
</dbReference>
<dbReference type="GO" id="GO:0006541">
    <property type="term" value="P:glutamine metabolic process"/>
    <property type="evidence" value="ECO:0007669"/>
    <property type="project" value="TreeGrafter"/>
</dbReference>
<evidence type="ECO:0000256" key="7">
    <source>
        <dbReference type="ARBA" id="ARBA00022723"/>
    </source>
</evidence>
<evidence type="ECO:0000313" key="15">
    <source>
        <dbReference type="EMBL" id="SVE38263.1"/>
    </source>
</evidence>
<dbReference type="GO" id="GO:0005737">
    <property type="term" value="C:cytoplasm"/>
    <property type="evidence" value="ECO:0007669"/>
    <property type="project" value="TreeGrafter"/>
</dbReference>
<proteinExistence type="inferred from homology"/>
<evidence type="ECO:0000256" key="9">
    <source>
        <dbReference type="ARBA" id="ARBA00022840"/>
    </source>
</evidence>
<dbReference type="InterPro" id="IPR016185">
    <property type="entry name" value="PreATP-grasp_dom_sf"/>
</dbReference>
<dbReference type="FunFam" id="1.10.1030.10:FF:000002">
    <property type="entry name" value="Carbamoyl-phosphate synthase large chain"/>
    <property type="match status" value="1"/>
</dbReference>
<dbReference type="EMBL" id="UINC01213474">
    <property type="protein sequence ID" value="SVE38263.1"/>
    <property type="molecule type" value="Genomic_DNA"/>
</dbReference>
<dbReference type="Gene3D" id="3.40.50.20">
    <property type="match status" value="1"/>
</dbReference>
<dbReference type="SMART" id="SM01096">
    <property type="entry name" value="CPSase_L_D3"/>
    <property type="match status" value="1"/>
</dbReference>
<dbReference type="InterPro" id="IPR005480">
    <property type="entry name" value="CPSase_lsu_oligo"/>
</dbReference>
<gene>
    <name evidence="15" type="ORF">METZ01_LOCUS491117</name>
</gene>
<sequence length="238" mass="26777">DKSGLDPIIDISADDARGKIRSELLSAGADRIFYLADAFRMGMTKKEVFDLSKIDPWFLAQVEDLILSEENIIGVSLKEVDSELMLQLKQKGFSDKRLSQLLNCSEKALKNKRELLKVKPVFKRVDSCAAEFDTQTAYLYSTYQLECEANPTNNKKIMILGGGPNRIGQGIEFDYCCVHASLALRKDGYETIMVNCNPETVSTDYDISDRLYFEPLTLEDVLAVIEVEKPEGIIVHYG</sequence>
<evidence type="ECO:0000256" key="1">
    <source>
        <dbReference type="ARBA" id="ARBA00001936"/>
    </source>
</evidence>
<evidence type="ECO:0000256" key="8">
    <source>
        <dbReference type="ARBA" id="ARBA00022741"/>
    </source>
</evidence>
<evidence type="ECO:0000256" key="3">
    <source>
        <dbReference type="ARBA" id="ARBA00009799"/>
    </source>
</evidence>
<evidence type="ECO:0000259" key="14">
    <source>
        <dbReference type="SMART" id="SM01096"/>
    </source>
</evidence>
<dbReference type="GO" id="GO:0006526">
    <property type="term" value="P:L-arginine biosynthetic process"/>
    <property type="evidence" value="ECO:0007669"/>
    <property type="project" value="UniProtKB-KW"/>
</dbReference>